<dbReference type="PANTHER" id="PTHR47691">
    <property type="entry name" value="REGULATOR-RELATED"/>
    <property type="match status" value="1"/>
</dbReference>
<name>A0A4R4W910_9ACTN</name>
<dbReference type="InterPro" id="IPR036388">
    <property type="entry name" value="WH-like_DNA-bd_sf"/>
</dbReference>
<dbReference type="AlphaFoldDB" id="A0A4R4W910"/>
<dbReference type="GO" id="GO:0003677">
    <property type="term" value="F:DNA binding"/>
    <property type="evidence" value="ECO:0007669"/>
    <property type="project" value="InterPro"/>
</dbReference>
<dbReference type="Proteomes" id="UP000295258">
    <property type="component" value="Unassembled WGS sequence"/>
</dbReference>
<evidence type="ECO:0000313" key="2">
    <source>
        <dbReference type="EMBL" id="TDD11685.1"/>
    </source>
</evidence>
<reference evidence="2 3" key="1">
    <citation type="submission" date="2019-03" db="EMBL/GenBank/DDBJ databases">
        <title>Draft genome sequences of novel Actinobacteria.</title>
        <authorList>
            <person name="Sahin N."/>
            <person name="Ay H."/>
            <person name="Saygin H."/>
        </authorList>
    </citation>
    <scope>NUCLEOTIDE SEQUENCE [LARGE SCALE GENOMIC DNA]</scope>
    <source>
        <strain evidence="2 3">KC310</strain>
    </source>
</reference>
<proteinExistence type="predicted"/>
<feature type="domain" description="HTH luxR-type" evidence="1">
    <location>
        <begin position="710"/>
        <end position="775"/>
    </location>
</feature>
<dbReference type="Gene3D" id="1.25.40.10">
    <property type="entry name" value="Tetratricopeptide repeat domain"/>
    <property type="match status" value="1"/>
</dbReference>
<dbReference type="SMART" id="SM00421">
    <property type="entry name" value="HTH_LUXR"/>
    <property type="match status" value="1"/>
</dbReference>
<dbReference type="InterPro" id="IPR027417">
    <property type="entry name" value="P-loop_NTPase"/>
</dbReference>
<gene>
    <name evidence="2" type="ORF">E1292_03975</name>
</gene>
<dbReference type="PRINTS" id="PR00364">
    <property type="entry name" value="DISEASERSIST"/>
</dbReference>
<dbReference type="InterPro" id="IPR011990">
    <property type="entry name" value="TPR-like_helical_dom_sf"/>
</dbReference>
<dbReference type="SUPFAM" id="SSF52540">
    <property type="entry name" value="P-loop containing nucleoside triphosphate hydrolases"/>
    <property type="match status" value="1"/>
</dbReference>
<dbReference type="SUPFAM" id="SSF46894">
    <property type="entry name" value="C-terminal effector domain of the bipartite response regulators"/>
    <property type="match status" value="1"/>
</dbReference>
<keyword evidence="3" id="KW-1185">Reference proteome</keyword>
<dbReference type="Pfam" id="PF25872">
    <property type="entry name" value="HTH_77"/>
    <property type="match status" value="1"/>
</dbReference>
<dbReference type="Pfam" id="PF00196">
    <property type="entry name" value="GerE"/>
    <property type="match status" value="1"/>
</dbReference>
<dbReference type="EMBL" id="SMKO01000006">
    <property type="protein sequence ID" value="TDD11685.1"/>
    <property type="molecule type" value="Genomic_DNA"/>
</dbReference>
<dbReference type="PANTHER" id="PTHR47691:SF3">
    <property type="entry name" value="HTH-TYPE TRANSCRIPTIONAL REGULATOR RV0890C-RELATED"/>
    <property type="match status" value="1"/>
</dbReference>
<dbReference type="InterPro" id="IPR058852">
    <property type="entry name" value="HTH_77"/>
</dbReference>
<dbReference type="PRINTS" id="PR00038">
    <property type="entry name" value="HTHLUXR"/>
</dbReference>
<protein>
    <submittedName>
        <fullName evidence="2">LuxR family transcriptional regulator</fullName>
    </submittedName>
</protein>
<dbReference type="InterPro" id="IPR016032">
    <property type="entry name" value="Sig_transdc_resp-reg_C-effctor"/>
</dbReference>
<dbReference type="PROSITE" id="PS50043">
    <property type="entry name" value="HTH_LUXR_2"/>
    <property type="match status" value="1"/>
</dbReference>
<sequence>MNTGTTESVRRRRPGRLPAQVTSFVGRRLEVTEAKRLFGTAPVVTLTGVGGVGKTRLAIHVAAEVQRAFRDGVWVVELATLEDSKLLAQTVLSALHVQNRSSRPPVEVLVEHVRDMQMLVVLDNCEHLLEECAVLAATLVRSAPEVRILATSREALGIAGERVLAVPTLSLPLFNDPQPPARTQGEAVQLFAERAAAALPGFEVTENNRETVERICRQLDGLPLAIELAAVRLRMLSPEQLLARLENRFQLLTTGPRATLPRQRTLRALVDWSYGLCTEPERLLWARASVFAGGLDLEAAEAVCSGDGIAREQVLDLVAGLVDKSVLVREESPAGMRYRMLETIRQYGREQLLASGQEAKLRRRHRDHYRDLAARARAESFGPYQVEWFARLRIEHANLRQALEFCFAAPEEAETGLGMATDLVQHWKTGDYLSEGRDRLDQGLSAVTEPSELRGRAMVVNAWLANTQADLVTAESMVRQARAIGEQLGLEAVLANAALYAGTITMYRGDGGSAVAQYEEAVARHRTTGDPMGLTRALVRLCLARALLGDTSRAVDAGEECLAICEAHGDRWVRAYAMTVLGVPLWLRGDAQRATALERESLRFQHSIDDVLGSRFNIEVLAWIAAGQGQHRRAATLLGIVRSLERTVHIVPFRYRQFLRLHDECESCAREALGKQAFEAAVSRGAGLSYDEKISFALGETDLANEPPGEKTSWSPLTRRETEIARLVAQGMSNKEIAAALVIGQRTAEGHVEHILSKLGFNSRTQIAVWARERDTPARNERPTGQH</sequence>
<dbReference type="InterPro" id="IPR000792">
    <property type="entry name" value="Tscrpt_reg_LuxR_C"/>
</dbReference>
<dbReference type="CDD" id="cd06170">
    <property type="entry name" value="LuxR_C_like"/>
    <property type="match status" value="1"/>
</dbReference>
<dbReference type="Gene3D" id="1.10.10.10">
    <property type="entry name" value="Winged helix-like DNA-binding domain superfamily/Winged helix DNA-binding domain"/>
    <property type="match status" value="1"/>
</dbReference>
<dbReference type="SUPFAM" id="SSF48452">
    <property type="entry name" value="TPR-like"/>
    <property type="match status" value="1"/>
</dbReference>
<evidence type="ECO:0000313" key="3">
    <source>
        <dbReference type="Proteomes" id="UP000295258"/>
    </source>
</evidence>
<dbReference type="InterPro" id="IPR002182">
    <property type="entry name" value="NB-ARC"/>
</dbReference>
<organism evidence="2 3">
    <name type="scientific">Nonomuraea deserti</name>
    <dbReference type="NCBI Taxonomy" id="1848322"/>
    <lineage>
        <taxon>Bacteria</taxon>
        <taxon>Bacillati</taxon>
        <taxon>Actinomycetota</taxon>
        <taxon>Actinomycetes</taxon>
        <taxon>Streptosporangiales</taxon>
        <taxon>Streptosporangiaceae</taxon>
        <taxon>Nonomuraea</taxon>
    </lineage>
</organism>
<dbReference type="GO" id="GO:0043531">
    <property type="term" value="F:ADP binding"/>
    <property type="evidence" value="ECO:0007669"/>
    <property type="project" value="InterPro"/>
</dbReference>
<dbReference type="Gene3D" id="3.40.50.300">
    <property type="entry name" value="P-loop containing nucleotide triphosphate hydrolases"/>
    <property type="match status" value="1"/>
</dbReference>
<accession>A0A4R4W910</accession>
<dbReference type="Pfam" id="PF00931">
    <property type="entry name" value="NB-ARC"/>
    <property type="match status" value="1"/>
</dbReference>
<comment type="caution">
    <text evidence="2">The sequence shown here is derived from an EMBL/GenBank/DDBJ whole genome shotgun (WGS) entry which is preliminary data.</text>
</comment>
<evidence type="ECO:0000259" key="1">
    <source>
        <dbReference type="PROSITE" id="PS50043"/>
    </source>
</evidence>
<dbReference type="GO" id="GO:0006355">
    <property type="term" value="P:regulation of DNA-templated transcription"/>
    <property type="evidence" value="ECO:0007669"/>
    <property type="project" value="InterPro"/>
</dbReference>